<dbReference type="GeneID" id="40102519"/>
<dbReference type="EMBL" id="MH153810">
    <property type="protein sequence ID" value="AWN04255.1"/>
    <property type="molecule type" value="Genomic_DNA"/>
</dbReference>
<dbReference type="KEGG" id="vg:40102519"/>
<evidence type="ECO:0000313" key="1">
    <source>
        <dbReference type="EMBL" id="AWN04255.1"/>
    </source>
</evidence>
<name>A0A2U8UKM8_9CAUD</name>
<accession>A0A2U8UKM8</accession>
<dbReference type="RefSeq" id="YP_009625625.1">
    <property type="nucleotide sequence ID" value="NC_042132.1"/>
</dbReference>
<keyword evidence="2" id="KW-1185">Reference proteome</keyword>
<proteinExistence type="predicted"/>
<gene>
    <name evidence="1" type="primary">54</name>
    <name evidence="1" type="ORF">PBI_SOUR_54</name>
</gene>
<protein>
    <submittedName>
        <fullName evidence="1">Uncharacterized protein</fullName>
    </submittedName>
</protein>
<reference evidence="2" key="1">
    <citation type="submission" date="2018-03" db="EMBL/GenBank/DDBJ databases">
        <authorList>
            <person name="Keele B.F."/>
        </authorList>
    </citation>
    <scope>NUCLEOTIDE SEQUENCE [LARGE SCALE GENOMIC DNA]</scope>
</reference>
<dbReference type="Proteomes" id="UP000246591">
    <property type="component" value="Segment"/>
</dbReference>
<evidence type="ECO:0000313" key="2">
    <source>
        <dbReference type="Proteomes" id="UP000246591"/>
    </source>
</evidence>
<sequence>MSAPALAQCEHCSGLLTEAGQGWIHANGFYRCPGRDEFAAPLEQRTIDDAYADGYRDGEAAGRDEDCGCEDRADQAAADAREAAIRDVIRAVEAL</sequence>
<organism evidence="1 2">
    <name type="scientific">Gordonia phage Sour</name>
    <dbReference type="NCBI Taxonomy" id="2182349"/>
    <lineage>
        <taxon>Viruses</taxon>
        <taxon>Duplodnaviria</taxon>
        <taxon>Heunggongvirae</taxon>
        <taxon>Uroviricota</taxon>
        <taxon>Caudoviricetes</taxon>
        <taxon>Sourvirus</taxon>
        <taxon>Sourvirus sour</taxon>
    </lineage>
</organism>